<sequence>MARGRRTLAAIFAVVTLASGCASPDEPTPPAASAPSGAFPVTVGGVTLGERPDRIVSLSPTATEVLFAIGAGPQVVAVDDQSDYPSGVPVTDLSGFQPNAEAISAQSPDLVVIANDINGIVKALTTLRIPVYLAPAATSLDDAFRQWRELGTLTGHPADALVTQVGTEIDKLVADLPQRAEPLTYYYELGPELYSATSTTFVGALLGRAGLTNVADPADANAAAGGYPQLNQEFLVKANPDLIFLADVTCCAQSAATVAARPGWDTMTAVRTKQIVALDDDVASRWGPRVVDLVRAVTDAVAKVPA</sequence>
<evidence type="ECO:0000259" key="4">
    <source>
        <dbReference type="PROSITE" id="PS50983"/>
    </source>
</evidence>
<dbReference type="PROSITE" id="PS50983">
    <property type="entry name" value="FE_B12_PBP"/>
    <property type="match status" value="1"/>
</dbReference>
<protein>
    <submittedName>
        <fullName evidence="5">Iron complex transport system substrate-binding protein</fullName>
    </submittedName>
</protein>
<feature type="signal peptide" evidence="3">
    <location>
        <begin position="1"/>
        <end position="24"/>
    </location>
</feature>
<evidence type="ECO:0000313" key="5">
    <source>
        <dbReference type="EMBL" id="MDQ0367437.1"/>
    </source>
</evidence>
<dbReference type="AlphaFoldDB" id="A0AAE3W196"/>
<dbReference type="InterPro" id="IPR050902">
    <property type="entry name" value="ABC_Transporter_SBP"/>
</dbReference>
<evidence type="ECO:0000256" key="3">
    <source>
        <dbReference type="SAM" id="SignalP"/>
    </source>
</evidence>
<evidence type="ECO:0000256" key="2">
    <source>
        <dbReference type="ARBA" id="ARBA00022729"/>
    </source>
</evidence>
<reference evidence="5 6" key="1">
    <citation type="submission" date="2023-07" db="EMBL/GenBank/DDBJ databases">
        <title>Sequencing the genomes of 1000 actinobacteria strains.</title>
        <authorList>
            <person name="Klenk H.-P."/>
        </authorList>
    </citation>
    <scope>NUCLEOTIDE SEQUENCE [LARGE SCALE GENOMIC DNA]</scope>
    <source>
        <strain evidence="5 6">DSM 44709</strain>
    </source>
</reference>
<comment type="similarity">
    <text evidence="1">Belongs to the bacterial solute-binding protein 8 family.</text>
</comment>
<dbReference type="InterPro" id="IPR054828">
    <property type="entry name" value="Vit_B12_bind_prot"/>
</dbReference>
<dbReference type="Gene3D" id="3.40.50.1980">
    <property type="entry name" value="Nitrogenase molybdenum iron protein domain"/>
    <property type="match status" value="2"/>
</dbReference>
<dbReference type="Proteomes" id="UP001240236">
    <property type="component" value="Unassembled WGS sequence"/>
</dbReference>
<proteinExistence type="inferred from homology"/>
<feature type="domain" description="Fe/B12 periplasmic-binding" evidence="4">
    <location>
        <begin position="54"/>
        <end position="306"/>
    </location>
</feature>
<dbReference type="PANTHER" id="PTHR30535">
    <property type="entry name" value="VITAMIN B12-BINDING PROTEIN"/>
    <property type="match status" value="1"/>
</dbReference>
<feature type="chain" id="PRO_5042208680" evidence="3">
    <location>
        <begin position="25"/>
        <end position="306"/>
    </location>
</feature>
<dbReference type="NCBIfam" id="NF038402">
    <property type="entry name" value="TroA_like"/>
    <property type="match status" value="1"/>
</dbReference>
<dbReference type="SUPFAM" id="SSF53807">
    <property type="entry name" value="Helical backbone' metal receptor"/>
    <property type="match status" value="1"/>
</dbReference>
<dbReference type="Pfam" id="PF01497">
    <property type="entry name" value="Peripla_BP_2"/>
    <property type="match status" value="1"/>
</dbReference>
<keyword evidence="2 3" id="KW-0732">Signal</keyword>
<keyword evidence="6" id="KW-1185">Reference proteome</keyword>
<comment type="caution">
    <text evidence="5">The sequence shown here is derived from an EMBL/GenBank/DDBJ whole genome shotgun (WGS) entry which is preliminary data.</text>
</comment>
<dbReference type="PANTHER" id="PTHR30535:SF34">
    <property type="entry name" value="MOLYBDATE-BINDING PROTEIN MOLA"/>
    <property type="match status" value="1"/>
</dbReference>
<name>A0AAE3W196_9ACTN</name>
<evidence type="ECO:0000313" key="6">
    <source>
        <dbReference type="Proteomes" id="UP001240236"/>
    </source>
</evidence>
<organism evidence="5 6">
    <name type="scientific">Catenuloplanes indicus</name>
    <dbReference type="NCBI Taxonomy" id="137267"/>
    <lineage>
        <taxon>Bacteria</taxon>
        <taxon>Bacillati</taxon>
        <taxon>Actinomycetota</taxon>
        <taxon>Actinomycetes</taxon>
        <taxon>Micromonosporales</taxon>
        <taxon>Micromonosporaceae</taxon>
        <taxon>Catenuloplanes</taxon>
    </lineage>
</organism>
<dbReference type="EMBL" id="JAUSUZ010000001">
    <property type="protein sequence ID" value="MDQ0367437.1"/>
    <property type="molecule type" value="Genomic_DNA"/>
</dbReference>
<dbReference type="InterPro" id="IPR002491">
    <property type="entry name" value="ABC_transptr_periplasmic_BD"/>
</dbReference>
<dbReference type="PROSITE" id="PS51257">
    <property type="entry name" value="PROKAR_LIPOPROTEIN"/>
    <property type="match status" value="1"/>
</dbReference>
<accession>A0AAE3W196</accession>
<evidence type="ECO:0000256" key="1">
    <source>
        <dbReference type="ARBA" id="ARBA00008814"/>
    </source>
</evidence>
<dbReference type="GO" id="GO:0071281">
    <property type="term" value="P:cellular response to iron ion"/>
    <property type="evidence" value="ECO:0007669"/>
    <property type="project" value="TreeGrafter"/>
</dbReference>
<gene>
    <name evidence="5" type="ORF">J2S42_004106</name>
</gene>